<feature type="coiled-coil region" evidence="1">
    <location>
        <begin position="123"/>
        <end position="407"/>
    </location>
</feature>
<evidence type="ECO:0000313" key="3">
    <source>
        <dbReference type="Proteomes" id="UP000014680"/>
    </source>
</evidence>
<dbReference type="RefSeq" id="XP_004261548.1">
    <property type="nucleotide sequence ID" value="XM_004261500.1"/>
</dbReference>
<feature type="coiled-coil region" evidence="1">
    <location>
        <begin position="65"/>
        <end position="92"/>
    </location>
</feature>
<dbReference type="OrthoDB" id="30368at2759"/>
<dbReference type="OMA" id="NELECTH"/>
<dbReference type="Proteomes" id="UP000014680">
    <property type="component" value="Unassembled WGS sequence"/>
</dbReference>
<keyword evidence="3" id="KW-1185">Reference proteome</keyword>
<dbReference type="EMBL" id="KB206175">
    <property type="protein sequence ID" value="ELP94777.1"/>
    <property type="molecule type" value="Genomic_DNA"/>
</dbReference>
<reference evidence="2 3" key="1">
    <citation type="submission" date="2012-10" db="EMBL/GenBank/DDBJ databases">
        <authorList>
            <person name="Zafar N."/>
            <person name="Inman J."/>
            <person name="Hall N."/>
            <person name="Lorenzi H."/>
            <person name="Caler E."/>
        </authorList>
    </citation>
    <scope>NUCLEOTIDE SEQUENCE [LARGE SCALE GENOMIC DNA]</scope>
    <source>
        <strain evidence="2 3">IP1</strain>
    </source>
</reference>
<gene>
    <name evidence="2" type="ORF">EIN_341950</name>
</gene>
<name>A0A0A1UE61_ENTIV</name>
<protein>
    <submittedName>
        <fullName evidence="2">GRIP1-associated protein, putative</fullName>
    </submittedName>
</protein>
<dbReference type="VEuPathDB" id="AmoebaDB:EIN_341950"/>
<proteinExistence type="predicted"/>
<dbReference type="KEGG" id="eiv:EIN_341950"/>
<dbReference type="AlphaFoldDB" id="A0A0A1UE61"/>
<dbReference type="GeneID" id="14893724"/>
<accession>A0A0A1UE61</accession>
<evidence type="ECO:0000256" key="1">
    <source>
        <dbReference type="SAM" id="Coils"/>
    </source>
</evidence>
<keyword evidence="1" id="KW-0175">Coiled coil</keyword>
<evidence type="ECO:0000313" key="2">
    <source>
        <dbReference type="EMBL" id="ELP94777.1"/>
    </source>
</evidence>
<sequence length="482" mass="56552">MSSPTNKPLLNHGPIKKKTGFYGSIVSNTLQHQETISEDTMRNLTFKLQQKDARIRELEMYGVEKNELLRQREMLNSDKKKFQAELSAFQSEKAAKSQMEFQQNSTIKCSVVPPEDGRFEQELKIKNDEIEELKLNSQRKVAEVLTELENIKKELQSEKTKILDLENTNQSQNKQLSDILEQNEKLNSKITDLTCQNEGIEKEKEDSVEKQKELENKILRLETTISEMEKSNNINVESMNNVRLDQIKAEISEEISKREKLESENLNLKAEIDQLKTQNENLQTEKARTENDDVDVRVRELEIKIDEREKEIVRLEEMNQKLQKYCVDVNKEIQKNERSAERKIEEFLQKEKEKRNENEKTILEMRNEIESRRNDGAFMAQKRQAIISSYEKRLEILREKGREQEQLKTALLLGEKEELGGVKDNVLKMMISAIIVALKMANPKYEATKETVVSLFNKIQEERIDVMEWPSYVQAFFEKEIE</sequence>
<organism evidence="2 3">
    <name type="scientific">Entamoeba invadens IP1</name>
    <dbReference type="NCBI Taxonomy" id="370355"/>
    <lineage>
        <taxon>Eukaryota</taxon>
        <taxon>Amoebozoa</taxon>
        <taxon>Evosea</taxon>
        <taxon>Archamoebae</taxon>
        <taxon>Mastigamoebida</taxon>
        <taxon>Entamoebidae</taxon>
        <taxon>Entamoeba</taxon>
    </lineage>
</organism>